<dbReference type="WBParaSite" id="HPLM_0000905601-mRNA-1">
    <property type="protein sequence ID" value="HPLM_0000905601-mRNA-1"/>
    <property type="gene ID" value="HPLM_0000905601"/>
</dbReference>
<protein>
    <submittedName>
        <fullName evidence="3">Helitron_like_N domain-containing protein</fullName>
    </submittedName>
</protein>
<sequence>MIQYLMENDRMIPNIWFYRNLEEYCIDVARTACGPQPGVELGDKNASKDGLKMEKEIKLPYCLPSSHS</sequence>
<reference evidence="1 2" key="2">
    <citation type="submission" date="2018-11" db="EMBL/GenBank/DDBJ databases">
        <authorList>
            <consortium name="Pathogen Informatics"/>
        </authorList>
    </citation>
    <scope>NUCLEOTIDE SEQUENCE [LARGE SCALE GENOMIC DNA]</scope>
    <source>
        <strain evidence="1 2">MHpl1</strain>
    </source>
</reference>
<dbReference type="EMBL" id="UZAF01016986">
    <property type="protein sequence ID" value="VDO36468.1"/>
    <property type="molecule type" value="Genomic_DNA"/>
</dbReference>
<accession>A0A0N4WEI6</accession>
<evidence type="ECO:0000313" key="2">
    <source>
        <dbReference type="Proteomes" id="UP000268014"/>
    </source>
</evidence>
<reference evidence="3" key="1">
    <citation type="submission" date="2017-02" db="UniProtKB">
        <authorList>
            <consortium name="WormBaseParasite"/>
        </authorList>
    </citation>
    <scope>IDENTIFICATION</scope>
</reference>
<gene>
    <name evidence="1" type="ORF">HPLM_LOCUS9048</name>
</gene>
<dbReference type="Proteomes" id="UP000268014">
    <property type="component" value="Unassembled WGS sequence"/>
</dbReference>
<organism evidence="3">
    <name type="scientific">Haemonchus placei</name>
    <name type="common">Barber's pole worm</name>
    <dbReference type="NCBI Taxonomy" id="6290"/>
    <lineage>
        <taxon>Eukaryota</taxon>
        <taxon>Metazoa</taxon>
        <taxon>Ecdysozoa</taxon>
        <taxon>Nematoda</taxon>
        <taxon>Chromadorea</taxon>
        <taxon>Rhabditida</taxon>
        <taxon>Rhabditina</taxon>
        <taxon>Rhabditomorpha</taxon>
        <taxon>Strongyloidea</taxon>
        <taxon>Trichostrongylidae</taxon>
        <taxon>Haemonchus</taxon>
    </lineage>
</organism>
<name>A0A0N4WEI6_HAEPC</name>
<dbReference type="AlphaFoldDB" id="A0A0N4WEI6"/>
<evidence type="ECO:0000313" key="3">
    <source>
        <dbReference type="WBParaSite" id="HPLM_0000905601-mRNA-1"/>
    </source>
</evidence>
<proteinExistence type="predicted"/>
<evidence type="ECO:0000313" key="1">
    <source>
        <dbReference type="EMBL" id="VDO36468.1"/>
    </source>
</evidence>
<keyword evidence="2" id="KW-1185">Reference proteome</keyword>